<dbReference type="AlphaFoldDB" id="A0A0A9C146"/>
<proteinExistence type="predicted"/>
<protein>
    <submittedName>
        <fullName evidence="1">Uncharacterized protein</fullName>
    </submittedName>
</protein>
<name>A0A0A9C146_ARUDO</name>
<dbReference type="EMBL" id="GBRH01230805">
    <property type="protein sequence ID" value="JAD67090.1"/>
    <property type="molecule type" value="Transcribed_RNA"/>
</dbReference>
<accession>A0A0A9C146</accession>
<organism evidence="1">
    <name type="scientific">Arundo donax</name>
    <name type="common">Giant reed</name>
    <name type="synonym">Donax arundinaceus</name>
    <dbReference type="NCBI Taxonomy" id="35708"/>
    <lineage>
        <taxon>Eukaryota</taxon>
        <taxon>Viridiplantae</taxon>
        <taxon>Streptophyta</taxon>
        <taxon>Embryophyta</taxon>
        <taxon>Tracheophyta</taxon>
        <taxon>Spermatophyta</taxon>
        <taxon>Magnoliopsida</taxon>
        <taxon>Liliopsida</taxon>
        <taxon>Poales</taxon>
        <taxon>Poaceae</taxon>
        <taxon>PACMAD clade</taxon>
        <taxon>Arundinoideae</taxon>
        <taxon>Arundineae</taxon>
        <taxon>Arundo</taxon>
    </lineage>
</organism>
<sequence>MKTWIYHLFTQSQPLPCMGPF</sequence>
<reference evidence="1" key="2">
    <citation type="journal article" date="2015" name="Data Brief">
        <title>Shoot transcriptome of the giant reed, Arundo donax.</title>
        <authorList>
            <person name="Barrero R.A."/>
            <person name="Guerrero F.D."/>
            <person name="Moolhuijzen P."/>
            <person name="Goolsby J.A."/>
            <person name="Tidwell J."/>
            <person name="Bellgard S.E."/>
            <person name="Bellgard M.I."/>
        </authorList>
    </citation>
    <scope>NUCLEOTIDE SEQUENCE</scope>
    <source>
        <tissue evidence="1">Shoot tissue taken approximately 20 cm above the soil surface</tissue>
    </source>
</reference>
<evidence type="ECO:0000313" key="1">
    <source>
        <dbReference type="EMBL" id="JAD67090.1"/>
    </source>
</evidence>
<reference evidence="1" key="1">
    <citation type="submission" date="2014-09" db="EMBL/GenBank/DDBJ databases">
        <authorList>
            <person name="Magalhaes I.L.F."/>
            <person name="Oliveira U."/>
            <person name="Santos F.R."/>
            <person name="Vidigal T.H.D.A."/>
            <person name="Brescovit A.D."/>
            <person name="Santos A.J."/>
        </authorList>
    </citation>
    <scope>NUCLEOTIDE SEQUENCE</scope>
    <source>
        <tissue evidence="1">Shoot tissue taken approximately 20 cm above the soil surface</tissue>
    </source>
</reference>